<dbReference type="EMBL" id="KF439868">
    <property type="protein sequence ID" value="AKG90586.1"/>
    <property type="molecule type" value="Genomic_DNA"/>
</dbReference>
<gene>
    <name evidence="1" type="ORF">pVAPN2012_1370</name>
    <name evidence="2" type="ORF">pVAPN_1370</name>
</gene>
<evidence type="ECO:0000313" key="2">
    <source>
        <dbReference type="EMBL" id="AKG90586.1"/>
    </source>
</evidence>
<protein>
    <submittedName>
        <fullName evidence="1">Uncharacterized protein</fullName>
    </submittedName>
</protein>
<geneLocation type="plasmid" evidence="1">
    <name>pVAPN2012</name>
</geneLocation>
<reference evidence="1" key="1">
    <citation type="journal article" date="2015" name="Infect. Immun.">
        <title>An Invertron-Like Linear Plasmid Mediates Intracellular Survival and Virulence in Bovine Isolates of Rhodococcus equi.</title>
        <authorList>
            <person name="Valero-Rello A."/>
            <person name="Hapeshi A."/>
            <person name="Anastasi E."/>
            <person name="Alvarez S."/>
            <person name="Scortti M."/>
            <person name="Meijer W.G."/>
            <person name="MacArthur I."/>
            <person name="Vazquez-Boland J.A."/>
        </authorList>
    </citation>
    <scope>NUCLEOTIDE SEQUENCE</scope>
    <source>
        <strain evidence="2">PAM1571</strain>
        <strain evidence="1">PAM2012</strain>
        <plasmid evidence="2">pVAPN1571</plasmid>
        <plasmid evidence="1">pVAPN2012</plasmid>
    </source>
</reference>
<keyword evidence="1" id="KW-0614">Plasmid</keyword>
<dbReference type="AlphaFoldDB" id="A0A0F6SKC4"/>
<dbReference type="EMBL" id="KP851975">
    <property type="protein sequence ID" value="AKF16088.1"/>
    <property type="molecule type" value="Genomic_DNA"/>
</dbReference>
<organism evidence="1">
    <name type="scientific">Rhodococcus hoagii</name>
    <name type="common">Corynebacterium equii</name>
    <dbReference type="NCBI Taxonomy" id="43767"/>
    <lineage>
        <taxon>Bacteria</taxon>
        <taxon>Bacillati</taxon>
        <taxon>Actinomycetota</taxon>
        <taxon>Actinomycetes</taxon>
        <taxon>Mycobacteriales</taxon>
        <taxon>Nocardiaceae</taxon>
        <taxon>Prescottella</taxon>
    </lineage>
</organism>
<proteinExistence type="predicted"/>
<sequence length="185" mass="20807">MSLYIVSDHGQDQWLAYVDTENPGVYAYVANLGRFVFHRPLGEDFYMDRELDWTPVNAEVARKTITDDVLGKLDGRRHSDFLTRLEAEPDQRSVEDVFGAQPVTDLNPTPQQQAEAKLKALASTRPGEWLTWKLYDRGRRQLASVAARDLRTGKIAAVRKSGLHIDSRVTPTADGRLAVEIARTA</sequence>
<accession>A0A0F6SKC4</accession>
<name>A0A0F6SKC4_RHOHA</name>
<evidence type="ECO:0000313" key="1">
    <source>
        <dbReference type="EMBL" id="AKF16088.1"/>
    </source>
</evidence>
<geneLocation type="plasmid" evidence="2">
    <name>pVAPN1571</name>
</geneLocation>
<dbReference type="RefSeq" id="WP_172685812.1">
    <property type="nucleotide sequence ID" value="NZ_AP024182.1"/>
</dbReference>